<dbReference type="InterPro" id="IPR049207">
    <property type="entry name" value="DUF4246_N"/>
</dbReference>
<feature type="domain" description="DUF4246" evidence="3">
    <location>
        <begin position="52"/>
        <end position="131"/>
    </location>
</feature>
<dbReference type="Pfam" id="PF21666">
    <property type="entry name" value="DUF4246_N"/>
    <property type="match status" value="1"/>
</dbReference>
<evidence type="ECO:0000313" key="4">
    <source>
        <dbReference type="EMBL" id="CAA7268687.1"/>
    </source>
</evidence>
<protein>
    <submittedName>
        <fullName evidence="4">Uncharacterized protein</fullName>
    </submittedName>
</protein>
<dbReference type="InterPro" id="IPR049192">
    <property type="entry name" value="DUF4246_C"/>
</dbReference>
<dbReference type="AlphaFoldDB" id="A0A8S0WR47"/>
<dbReference type="PANTHER" id="PTHR33119:SF1">
    <property type="entry name" value="FE2OG DIOXYGENASE DOMAIN-CONTAINING PROTEIN"/>
    <property type="match status" value="1"/>
</dbReference>
<organism evidence="4 5">
    <name type="scientific">Cyclocybe aegerita</name>
    <name type="common">Black poplar mushroom</name>
    <name type="synonym">Agrocybe aegerita</name>
    <dbReference type="NCBI Taxonomy" id="1973307"/>
    <lineage>
        <taxon>Eukaryota</taxon>
        <taxon>Fungi</taxon>
        <taxon>Dikarya</taxon>
        <taxon>Basidiomycota</taxon>
        <taxon>Agaricomycotina</taxon>
        <taxon>Agaricomycetes</taxon>
        <taxon>Agaricomycetidae</taxon>
        <taxon>Agaricales</taxon>
        <taxon>Agaricineae</taxon>
        <taxon>Bolbitiaceae</taxon>
        <taxon>Cyclocybe</taxon>
    </lineage>
</organism>
<gene>
    <name evidence="4" type="ORF">AAE3_LOCUS10997</name>
</gene>
<keyword evidence="5" id="KW-1185">Reference proteome</keyword>
<dbReference type="Proteomes" id="UP000467700">
    <property type="component" value="Unassembled WGS sequence"/>
</dbReference>
<reference evidence="4 5" key="1">
    <citation type="submission" date="2020-01" db="EMBL/GenBank/DDBJ databases">
        <authorList>
            <person name="Gupta K D."/>
        </authorList>
    </citation>
    <scope>NUCLEOTIDE SEQUENCE [LARGE SCALE GENOMIC DNA]</scope>
</reference>
<evidence type="ECO:0000259" key="2">
    <source>
        <dbReference type="Pfam" id="PF14033"/>
    </source>
</evidence>
<feature type="region of interest" description="Disordered" evidence="1">
    <location>
        <begin position="1"/>
        <end position="27"/>
    </location>
</feature>
<name>A0A8S0WR47_CYCAE</name>
<dbReference type="OrthoDB" id="415532at2759"/>
<feature type="domain" description="DUF4246" evidence="2">
    <location>
        <begin position="142"/>
        <end position="526"/>
    </location>
</feature>
<evidence type="ECO:0000259" key="3">
    <source>
        <dbReference type="Pfam" id="PF21666"/>
    </source>
</evidence>
<proteinExistence type="predicted"/>
<accession>A0A8S0WR47</accession>
<dbReference type="InterPro" id="IPR025340">
    <property type="entry name" value="DUF4246"/>
</dbReference>
<dbReference type="PANTHER" id="PTHR33119">
    <property type="entry name" value="IFI3P"/>
    <property type="match status" value="1"/>
</dbReference>
<dbReference type="EMBL" id="CACVBS010000069">
    <property type="protein sequence ID" value="CAA7268687.1"/>
    <property type="molecule type" value="Genomic_DNA"/>
</dbReference>
<dbReference type="Pfam" id="PF14033">
    <property type="entry name" value="DUF4246"/>
    <property type="match status" value="1"/>
</dbReference>
<sequence>MTPALASSSQATPSIDPRLFSEDSGYGHADDAQHEDAIVSHEWASVDGKTALPGFDLPLNFYLATSPRAGPEDRPFPNALHPADMNQRHSALLLTTIREFKMLRIMNQITDKPEWDEKVTRPFVVHRWTQEVLATEDADVEQKMMDWVFAELRYKARVFHETGVVSVYTGDVIKCDTALNESFKHELQAAVKPLEDVPEREQDWHPGSDDKVLDLVHPSLFPLVYGRSKILESGRTILEDCAEMCGQGVVIPLPPEEEKTMYLYTEKHAYSRNFQWLPCEVDISTNKARITSYINNLHPAKYKALYRLIEQAIDAAIPLWNATLAPTLAEWRTRINYRQSNRIVRPEPGQFWPPVDPPRLDLRRKFKTKGLQVIVKLANIHLTPENPRYDGGSWHVEGQLNEHICATALYYYSSENITESELAFRQQSDTTDAHSIYTRDDDRLLKVIYGCKSDGPGTQLVGTVKTNEGRLLTFPNILQHRVQPFELQDPTKPGHRKILALFLIDPHFRVISTAKVPPQQKDWWVERLEKEHTLLDTLPRELKDAVFGEVKDSFPIDLKEAKEFREKLMEERKAFQVRHNDAFNFTTEFSLCEH</sequence>
<evidence type="ECO:0000256" key="1">
    <source>
        <dbReference type="SAM" id="MobiDB-lite"/>
    </source>
</evidence>
<feature type="compositionally biased region" description="Polar residues" evidence="1">
    <location>
        <begin position="1"/>
        <end position="13"/>
    </location>
</feature>
<evidence type="ECO:0000313" key="5">
    <source>
        <dbReference type="Proteomes" id="UP000467700"/>
    </source>
</evidence>
<comment type="caution">
    <text evidence="4">The sequence shown here is derived from an EMBL/GenBank/DDBJ whole genome shotgun (WGS) entry which is preliminary data.</text>
</comment>